<organism evidence="2 3">
    <name type="scientific">Trichonephila clavata</name>
    <name type="common">Joro spider</name>
    <name type="synonym">Nephila clavata</name>
    <dbReference type="NCBI Taxonomy" id="2740835"/>
    <lineage>
        <taxon>Eukaryota</taxon>
        <taxon>Metazoa</taxon>
        <taxon>Ecdysozoa</taxon>
        <taxon>Arthropoda</taxon>
        <taxon>Chelicerata</taxon>
        <taxon>Arachnida</taxon>
        <taxon>Araneae</taxon>
        <taxon>Araneomorphae</taxon>
        <taxon>Entelegynae</taxon>
        <taxon>Araneoidea</taxon>
        <taxon>Nephilidae</taxon>
        <taxon>Trichonephila</taxon>
    </lineage>
</organism>
<gene>
    <name evidence="2" type="ORF">TNCT_254931</name>
</gene>
<name>A0A8X6LSW6_TRICU</name>
<comment type="caution">
    <text evidence="2">The sequence shown here is derived from an EMBL/GenBank/DDBJ whole genome shotgun (WGS) entry which is preliminary data.</text>
</comment>
<evidence type="ECO:0000256" key="1">
    <source>
        <dbReference type="SAM" id="MobiDB-lite"/>
    </source>
</evidence>
<feature type="compositionally biased region" description="Polar residues" evidence="1">
    <location>
        <begin position="461"/>
        <end position="470"/>
    </location>
</feature>
<feature type="region of interest" description="Disordered" evidence="1">
    <location>
        <begin position="461"/>
        <end position="494"/>
    </location>
</feature>
<evidence type="ECO:0000313" key="2">
    <source>
        <dbReference type="EMBL" id="GFR21746.1"/>
    </source>
</evidence>
<sequence>MHSSFSREKFQTCCGNCLNYWFQCCLPDEDHIEESSSFNQNRELSPQIPPIVIHQLSNFETVKDLPRPKIPRVSLLSSRQMQASSSKSGMADEIGCKSVKTNITKFTPKCEAFIDTNYNNQKSNNTLTTKNDYAKTIRNGNTNINCIATIPEKIMRNKFIPVPLHDLRPKVNQKLNDKDSENTRFMEEKATQYQQIQNIESLIDERTVMFQNDISGNRGKKISKCITGRSNDLTTSLFKYDRMQYISKWIQENNETNFSEAMSNKTHIIEPGIRNQYPFRRYGKQHEFNEGMNFNANSPVRDRFDCDRHFKRKGMIVDHSQGFILEGFRSVLTLKLYPELDESNFSDEFRSGKKHCKDMEQTTLGIAPNHPLLDTVDFGYIIGAIGSKLIESRNVDYKEPGKQQMTNNISVASSIKFGVRKNVDPKKNQDAILRDKALTMEFPKVRPKRKSLKDQNCSKSYIRSSESGTSVHYKKRGSNLKTERNFKDDKNSLRDTSSRIKCNERKMSRKPFKETKINENCELLKGKEEENFDFRLDQLQD</sequence>
<keyword evidence="3" id="KW-1185">Reference proteome</keyword>
<reference evidence="2" key="1">
    <citation type="submission" date="2020-07" db="EMBL/GenBank/DDBJ databases">
        <title>Multicomponent nature underlies the extraordinary mechanical properties of spider dragline silk.</title>
        <authorList>
            <person name="Kono N."/>
            <person name="Nakamura H."/>
            <person name="Mori M."/>
            <person name="Yoshida Y."/>
            <person name="Ohtoshi R."/>
            <person name="Malay A.D."/>
            <person name="Moran D.A.P."/>
            <person name="Tomita M."/>
            <person name="Numata K."/>
            <person name="Arakawa K."/>
        </authorList>
    </citation>
    <scope>NUCLEOTIDE SEQUENCE</scope>
</reference>
<evidence type="ECO:0000313" key="3">
    <source>
        <dbReference type="Proteomes" id="UP000887116"/>
    </source>
</evidence>
<dbReference type="EMBL" id="BMAO01018186">
    <property type="protein sequence ID" value="GFR21746.1"/>
    <property type="molecule type" value="Genomic_DNA"/>
</dbReference>
<protein>
    <submittedName>
        <fullName evidence="2">Uncharacterized protein</fullName>
    </submittedName>
</protein>
<proteinExistence type="predicted"/>
<dbReference type="AlphaFoldDB" id="A0A8X6LSW6"/>
<accession>A0A8X6LSW6</accession>
<dbReference type="Proteomes" id="UP000887116">
    <property type="component" value="Unassembled WGS sequence"/>
</dbReference>
<feature type="compositionally biased region" description="Basic and acidic residues" evidence="1">
    <location>
        <begin position="481"/>
        <end position="494"/>
    </location>
</feature>
<dbReference type="OrthoDB" id="10392713at2759"/>